<name>A0ABT0W8C5_9BACI</name>
<gene>
    <name evidence="1" type="ORF">NDK43_03980</name>
</gene>
<evidence type="ECO:0000313" key="2">
    <source>
        <dbReference type="Proteomes" id="UP001523262"/>
    </source>
</evidence>
<accession>A0ABT0W8C5</accession>
<dbReference type="EMBL" id="JAMQCR010000001">
    <property type="protein sequence ID" value="MCM2531715.1"/>
    <property type="molecule type" value="Genomic_DNA"/>
</dbReference>
<keyword evidence="2" id="KW-1185">Reference proteome</keyword>
<evidence type="ECO:0000313" key="1">
    <source>
        <dbReference type="EMBL" id="MCM2531715.1"/>
    </source>
</evidence>
<sequence>MKNLKSLSLVVLETVMTDCLMKMENSNNPIYINKQINLFKKVERELINRRDDNHDICSEKRGFHFEGIFSPPAKRTHSK</sequence>
<protein>
    <submittedName>
        <fullName evidence="1">Uncharacterized protein</fullName>
    </submittedName>
</protein>
<dbReference type="Proteomes" id="UP001523262">
    <property type="component" value="Unassembled WGS sequence"/>
</dbReference>
<comment type="caution">
    <text evidence="1">The sequence shown here is derived from an EMBL/GenBank/DDBJ whole genome shotgun (WGS) entry which is preliminary data.</text>
</comment>
<proteinExistence type="predicted"/>
<organism evidence="1 2">
    <name type="scientific">Neobacillus pocheonensis</name>
    <dbReference type="NCBI Taxonomy" id="363869"/>
    <lineage>
        <taxon>Bacteria</taxon>
        <taxon>Bacillati</taxon>
        <taxon>Bacillota</taxon>
        <taxon>Bacilli</taxon>
        <taxon>Bacillales</taxon>
        <taxon>Bacillaceae</taxon>
        <taxon>Neobacillus</taxon>
    </lineage>
</organism>
<reference evidence="1 2" key="1">
    <citation type="submission" date="2022-06" db="EMBL/GenBank/DDBJ databases">
        <authorList>
            <person name="Jeon C.O."/>
        </authorList>
    </citation>
    <scope>NUCLEOTIDE SEQUENCE [LARGE SCALE GENOMIC DNA]</scope>
    <source>
        <strain evidence="1 2">KCTC 13943</strain>
    </source>
</reference>